<accession>A0A1Y2B7Q3</accession>
<dbReference type="Pfam" id="PF03576">
    <property type="entry name" value="Peptidase_S58"/>
    <property type="match status" value="1"/>
</dbReference>
<keyword evidence="3" id="KW-1185">Reference proteome</keyword>
<proteinExistence type="inferred from homology"/>
<dbReference type="InterPro" id="IPR005321">
    <property type="entry name" value="Peptidase_S58_DmpA"/>
</dbReference>
<dbReference type="OrthoDB" id="2107894at2759"/>
<dbReference type="AlphaFoldDB" id="A0A1Y2B7Q3"/>
<dbReference type="PANTHER" id="PTHR36512">
    <property type="entry name" value="D-AMINOPEPTIDASE"/>
    <property type="match status" value="1"/>
</dbReference>
<evidence type="ECO:0000313" key="3">
    <source>
        <dbReference type="Proteomes" id="UP000193986"/>
    </source>
</evidence>
<dbReference type="SUPFAM" id="SSF56266">
    <property type="entry name" value="DmpA/ArgJ-like"/>
    <property type="match status" value="1"/>
</dbReference>
<dbReference type="EMBL" id="MCFC01000018">
    <property type="protein sequence ID" value="ORY30754.1"/>
    <property type="molecule type" value="Genomic_DNA"/>
</dbReference>
<dbReference type="Proteomes" id="UP000193986">
    <property type="component" value="Unassembled WGS sequence"/>
</dbReference>
<dbReference type="InterPro" id="IPR016117">
    <property type="entry name" value="ArgJ-like_dom_sf"/>
</dbReference>
<protein>
    <submittedName>
        <fullName evidence="2">Peptidase family T4</fullName>
    </submittedName>
</protein>
<dbReference type="Gene3D" id="3.60.70.12">
    <property type="entry name" value="L-amino peptidase D-ALA esterase/amidase"/>
    <property type="match status" value="1"/>
</dbReference>
<dbReference type="GO" id="GO:0004177">
    <property type="term" value="F:aminopeptidase activity"/>
    <property type="evidence" value="ECO:0007669"/>
    <property type="project" value="TreeGrafter"/>
</dbReference>
<gene>
    <name evidence="2" type="ORF">BCR39DRAFT_528159</name>
</gene>
<organism evidence="2 3">
    <name type="scientific">Naematelia encephala</name>
    <dbReference type="NCBI Taxonomy" id="71784"/>
    <lineage>
        <taxon>Eukaryota</taxon>
        <taxon>Fungi</taxon>
        <taxon>Dikarya</taxon>
        <taxon>Basidiomycota</taxon>
        <taxon>Agaricomycotina</taxon>
        <taxon>Tremellomycetes</taxon>
        <taxon>Tremellales</taxon>
        <taxon>Naemateliaceae</taxon>
        <taxon>Naematelia</taxon>
    </lineage>
</organism>
<sequence length="407" mass="43269">MSAQVSSPHSTSRRRLRDLVPSLQLGRYLPGPLNGITDVSGVLVHTESIRKSNGIDGETGRKVHAVNTGVTVILPRKEWFREGCYAGMFRFNGSGEMTGSHWLAETGLLHSPIVLTNSFAVGPCYTGIYEYAIREYVAPGKTAGFFLLPVVGETYDGHLNDIAALSVTSDMTIRGIAQASKAAVPEGNTGGGTGMMCSGFKAGTGTASRIVNGTKRGEGGQEEKVEFTVGALVQTNFGKKDDLTVCGIPIGRLHNESRLPAPVPTQPPHKEGSIIVVIATSAPLHPLQLQRLAKRATVGVARLGGWGGNTSGDIFLAFSTGAAIPRESDRSIWSSTTGQGSPVVFDTTINSIFEAAADVVEEAIYNSLCMAESMEGPEGRKAEAIELDWLKETMERHHVDAPYTGGR</sequence>
<evidence type="ECO:0000256" key="1">
    <source>
        <dbReference type="ARBA" id="ARBA00007068"/>
    </source>
</evidence>
<comment type="similarity">
    <text evidence="1">Belongs to the peptidase S58 family.</text>
</comment>
<dbReference type="PANTHER" id="PTHR36512:SF3">
    <property type="entry name" value="BLR5678 PROTEIN"/>
    <property type="match status" value="1"/>
</dbReference>
<comment type="caution">
    <text evidence="2">The sequence shown here is derived from an EMBL/GenBank/DDBJ whole genome shotgun (WGS) entry which is preliminary data.</text>
</comment>
<dbReference type="InParanoid" id="A0A1Y2B7Q3"/>
<name>A0A1Y2B7Q3_9TREE</name>
<evidence type="ECO:0000313" key="2">
    <source>
        <dbReference type="EMBL" id="ORY30754.1"/>
    </source>
</evidence>
<dbReference type="FunFam" id="3.60.70.12:FF:000004">
    <property type="entry name" value="Beta-peptidyl aminopeptidase BapA"/>
    <property type="match status" value="1"/>
</dbReference>
<reference evidence="2 3" key="1">
    <citation type="submission" date="2016-07" db="EMBL/GenBank/DDBJ databases">
        <title>Pervasive Adenine N6-methylation of Active Genes in Fungi.</title>
        <authorList>
            <consortium name="DOE Joint Genome Institute"/>
            <person name="Mondo S.J."/>
            <person name="Dannebaum R.O."/>
            <person name="Kuo R.C."/>
            <person name="Labutti K."/>
            <person name="Haridas S."/>
            <person name="Kuo A."/>
            <person name="Salamov A."/>
            <person name="Ahrendt S.R."/>
            <person name="Lipzen A."/>
            <person name="Sullivan W."/>
            <person name="Andreopoulos W.B."/>
            <person name="Clum A."/>
            <person name="Lindquist E."/>
            <person name="Daum C."/>
            <person name="Ramamoorthy G.K."/>
            <person name="Gryganskyi A."/>
            <person name="Culley D."/>
            <person name="Magnuson J.K."/>
            <person name="James T.Y."/>
            <person name="O'Malley M.A."/>
            <person name="Stajich J.E."/>
            <person name="Spatafora J.W."/>
            <person name="Visel A."/>
            <person name="Grigoriev I.V."/>
        </authorList>
    </citation>
    <scope>NUCLEOTIDE SEQUENCE [LARGE SCALE GENOMIC DNA]</scope>
    <source>
        <strain evidence="2 3">68-887.2</strain>
    </source>
</reference>